<organism evidence="5 6">
    <name type="scientific">Cladonia borealis</name>
    <dbReference type="NCBI Taxonomy" id="184061"/>
    <lineage>
        <taxon>Eukaryota</taxon>
        <taxon>Fungi</taxon>
        <taxon>Dikarya</taxon>
        <taxon>Ascomycota</taxon>
        <taxon>Pezizomycotina</taxon>
        <taxon>Lecanoromycetes</taxon>
        <taxon>OSLEUM clade</taxon>
        <taxon>Lecanoromycetidae</taxon>
        <taxon>Lecanorales</taxon>
        <taxon>Lecanorineae</taxon>
        <taxon>Cladoniaceae</taxon>
        <taxon>Cladonia</taxon>
    </lineage>
</organism>
<evidence type="ECO:0000256" key="2">
    <source>
        <dbReference type="PROSITE-ProRule" id="PRU00035"/>
    </source>
</evidence>
<feature type="region of interest" description="Disordered" evidence="3">
    <location>
        <begin position="305"/>
        <end position="325"/>
    </location>
</feature>
<evidence type="ECO:0000313" key="5">
    <source>
        <dbReference type="EMBL" id="KAK0515074.1"/>
    </source>
</evidence>
<dbReference type="Proteomes" id="UP001166286">
    <property type="component" value="Unassembled WGS sequence"/>
</dbReference>
<dbReference type="GO" id="GO:0006325">
    <property type="term" value="P:chromatin organization"/>
    <property type="evidence" value="ECO:0007669"/>
    <property type="project" value="UniProtKB-ARBA"/>
</dbReference>
<evidence type="ECO:0000313" key="6">
    <source>
        <dbReference type="Proteomes" id="UP001166286"/>
    </source>
</evidence>
<dbReference type="Pfam" id="PF00439">
    <property type="entry name" value="Bromodomain"/>
    <property type="match status" value="1"/>
</dbReference>
<dbReference type="CDD" id="cd04369">
    <property type="entry name" value="Bromodomain"/>
    <property type="match status" value="1"/>
</dbReference>
<dbReference type="PROSITE" id="PS50014">
    <property type="entry name" value="BROMODOMAIN_2"/>
    <property type="match status" value="1"/>
</dbReference>
<keyword evidence="6" id="KW-1185">Reference proteome</keyword>
<dbReference type="SMART" id="SM00297">
    <property type="entry name" value="BROMO"/>
    <property type="match status" value="1"/>
</dbReference>
<protein>
    <recommendedName>
        <fullName evidence="4">Bromo domain-containing protein</fullName>
    </recommendedName>
</protein>
<dbReference type="PANTHER" id="PTHR45926">
    <property type="entry name" value="OSJNBA0053K19.4 PROTEIN"/>
    <property type="match status" value="1"/>
</dbReference>
<dbReference type="SUPFAM" id="SSF47370">
    <property type="entry name" value="Bromodomain"/>
    <property type="match status" value="1"/>
</dbReference>
<reference evidence="5" key="1">
    <citation type="submission" date="2023-03" db="EMBL/GenBank/DDBJ databases">
        <title>Complete genome of Cladonia borealis.</title>
        <authorList>
            <person name="Park H."/>
        </authorList>
    </citation>
    <scope>NUCLEOTIDE SEQUENCE</scope>
    <source>
        <strain evidence="5">ANT050790</strain>
    </source>
</reference>
<feature type="compositionally biased region" description="Basic and acidic residues" evidence="3">
    <location>
        <begin position="305"/>
        <end position="316"/>
    </location>
</feature>
<dbReference type="AlphaFoldDB" id="A0AA39R7F0"/>
<keyword evidence="1 2" id="KW-0103">Bromodomain</keyword>
<dbReference type="Gene3D" id="1.20.920.10">
    <property type="entry name" value="Bromodomain-like"/>
    <property type="match status" value="1"/>
</dbReference>
<accession>A0AA39R7F0</accession>
<dbReference type="EMBL" id="JAFEKC020000004">
    <property type="protein sequence ID" value="KAK0515074.1"/>
    <property type="molecule type" value="Genomic_DNA"/>
</dbReference>
<name>A0AA39R7F0_9LECA</name>
<feature type="region of interest" description="Disordered" evidence="3">
    <location>
        <begin position="84"/>
        <end position="168"/>
    </location>
</feature>
<proteinExistence type="predicted"/>
<evidence type="ECO:0000259" key="4">
    <source>
        <dbReference type="PROSITE" id="PS50014"/>
    </source>
</evidence>
<evidence type="ECO:0000256" key="1">
    <source>
        <dbReference type="ARBA" id="ARBA00023117"/>
    </source>
</evidence>
<dbReference type="InterPro" id="IPR001487">
    <property type="entry name" value="Bromodomain"/>
</dbReference>
<evidence type="ECO:0000256" key="3">
    <source>
        <dbReference type="SAM" id="MobiDB-lite"/>
    </source>
</evidence>
<feature type="compositionally biased region" description="Basic and acidic residues" evidence="3">
    <location>
        <begin position="145"/>
        <end position="155"/>
    </location>
</feature>
<dbReference type="InterPro" id="IPR036427">
    <property type="entry name" value="Bromodomain-like_sf"/>
</dbReference>
<sequence length="325" mass="37375">MARMITVDCIGSNVLSITDDYATHSVPLSSQVIHISEQSGETKYRLNQLPLTYEVDTLGGRFNIHDGKNRLIYCWRSHEQHQRQWRSPSLARRGGHRSRSPRGRAPAGVETMRPVSNRTSAHMQSGTSERQRSTTRSSLPFPTSKEYESEPRPDLNSKSGNYDSFKIRREDASVTKNDPVDLTKDEKDCRAPAMTAEQKKILRQITASLMITKTSLHFQKPLRNGERYFMVDNDGYTVEKEPMGLRTLQQKLIHGSYVSLQEYKRDFRLIIDTALQRFPPDSEIAKDAQALNAKFEEHMMFFAAEREDLGDETPRRTRERRPRAA</sequence>
<gene>
    <name evidence="5" type="ORF">JMJ35_002453</name>
</gene>
<feature type="compositionally biased region" description="Polar residues" evidence="3">
    <location>
        <begin position="114"/>
        <end position="124"/>
    </location>
</feature>
<feature type="domain" description="Bromo" evidence="4">
    <location>
        <begin position="234"/>
        <end position="285"/>
    </location>
</feature>
<comment type="caution">
    <text evidence="5">The sequence shown here is derived from an EMBL/GenBank/DDBJ whole genome shotgun (WGS) entry which is preliminary data.</text>
</comment>
<feature type="compositionally biased region" description="Basic residues" evidence="3">
    <location>
        <begin position="93"/>
        <end position="102"/>
    </location>
</feature>